<dbReference type="Pfam" id="PF13478">
    <property type="entry name" value="XdhC_C"/>
    <property type="match status" value="1"/>
</dbReference>
<dbReference type="KEGG" id="kmn:HW532_01140"/>
<protein>
    <submittedName>
        <fullName evidence="2">XdhC family protein</fullName>
    </submittedName>
</protein>
<dbReference type="InterPro" id="IPR052698">
    <property type="entry name" value="MoCofactor_Util/Proc"/>
</dbReference>
<evidence type="ECO:0000313" key="3">
    <source>
        <dbReference type="Proteomes" id="UP000593594"/>
    </source>
</evidence>
<evidence type="ECO:0000259" key="1">
    <source>
        <dbReference type="Pfam" id="PF13478"/>
    </source>
</evidence>
<dbReference type="Gene3D" id="3.40.50.720">
    <property type="entry name" value="NAD(P)-binding Rossmann-like Domain"/>
    <property type="match status" value="1"/>
</dbReference>
<dbReference type="AlphaFoldDB" id="A0A7S8HAD3"/>
<gene>
    <name evidence="2" type="ORF">HW532_01140</name>
</gene>
<sequence length="227" mass="24431">MDRATLDSLVEARKNRRAVALVTDLATGRQELVAREAVNGVAYADRLAEAFRFDRSGVLATDEGELFLNIFNPPLTLVVVGAVHIAQTLIPMARLAGYDVTVIDPRGAFASQERFPDVTLHADWPDEVLPGLALDARSAMVALTHDPKIDDPALTAAVNSDCFYIGALGSRKTHARRVERLKDSGLSEERIGRIHAPIGLSIGARGPAEIAVSIMAELTQTLRQGDG</sequence>
<keyword evidence="3" id="KW-1185">Reference proteome</keyword>
<dbReference type="EMBL" id="CP058214">
    <property type="protein sequence ID" value="QPC41460.1"/>
    <property type="molecule type" value="Genomic_DNA"/>
</dbReference>
<evidence type="ECO:0000313" key="2">
    <source>
        <dbReference type="EMBL" id="QPC41460.1"/>
    </source>
</evidence>
<accession>A0A7S8HAD3</accession>
<dbReference type="InterPro" id="IPR027051">
    <property type="entry name" value="XdhC_Rossmann_dom"/>
</dbReference>
<dbReference type="PANTHER" id="PTHR30388:SF4">
    <property type="entry name" value="MOLYBDENUM COFACTOR INSERTION CHAPERONE PAOD"/>
    <property type="match status" value="1"/>
</dbReference>
<dbReference type="RefSeq" id="WP_213162678.1">
    <property type="nucleotide sequence ID" value="NZ_CP058214.1"/>
</dbReference>
<organism evidence="2 3">
    <name type="scientific">Kaustia mangrovi</name>
    <dbReference type="NCBI Taxonomy" id="2593653"/>
    <lineage>
        <taxon>Bacteria</taxon>
        <taxon>Pseudomonadati</taxon>
        <taxon>Pseudomonadota</taxon>
        <taxon>Alphaproteobacteria</taxon>
        <taxon>Hyphomicrobiales</taxon>
        <taxon>Parvibaculaceae</taxon>
        <taxon>Kaustia</taxon>
    </lineage>
</organism>
<proteinExistence type="predicted"/>
<dbReference type="Proteomes" id="UP000593594">
    <property type="component" value="Chromosome"/>
</dbReference>
<dbReference type="PANTHER" id="PTHR30388">
    <property type="entry name" value="ALDEHYDE OXIDOREDUCTASE MOLYBDENUM COFACTOR ASSEMBLY PROTEIN"/>
    <property type="match status" value="1"/>
</dbReference>
<feature type="domain" description="XdhC Rossmann" evidence="1">
    <location>
        <begin position="77"/>
        <end position="218"/>
    </location>
</feature>
<name>A0A7S8HAD3_9HYPH</name>
<reference evidence="2 3" key="1">
    <citation type="submission" date="2020-06" db="EMBL/GenBank/DDBJ databases">
        <title>Genome sequence of 2 isolates from Red Sea Mangroves.</title>
        <authorList>
            <person name="Sefrji F."/>
            <person name="Michoud G."/>
            <person name="Merlino G."/>
            <person name="Daffonchio D."/>
        </authorList>
    </citation>
    <scope>NUCLEOTIDE SEQUENCE [LARGE SCALE GENOMIC DNA]</scope>
    <source>
        <strain evidence="2 3">R1DC25</strain>
    </source>
</reference>